<keyword evidence="1" id="KW-1003">Cell membrane</keyword>
<feature type="coiled-coil region" evidence="2">
    <location>
        <begin position="251"/>
        <end position="285"/>
    </location>
</feature>
<organism evidence="4 5">
    <name type="scientific">Frigidibacter mobilis</name>
    <dbReference type="NCBI Taxonomy" id="1335048"/>
    <lineage>
        <taxon>Bacteria</taxon>
        <taxon>Pseudomonadati</taxon>
        <taxon>Pseudomonadota</taxon>
        <taxon>Alphaproteobacteria</taxon>
        <taxon>Rhodobacterales</taxon>
        <taxon>Paracoccaceae</taxon>
        <taxon>Frigidibacter</taxon>
    </lineage>
</organism>
<keyword evidence="2" id="KW-0175">Coiled coil</keyword>
<dbReference type="Pfam" id="PF25994">
    <property type="entry name" value="HH_AprE"/>
    <property type="match status" value="1"/>
</dbReference>
<evidence type="ECO:0000259" key="3">
    <source>
        <dbReference type="Pfam" id="PF25994"/>
    </source>
</evidence>
<dbReference type="NCBIfam" id="TIGR01843">
    <property type="entry name" value="type_I_hlyD"/>
    <property type="match status" value="1"/>
</dbReference>
<dbReference type="PANTHER" id="PTHR30386">
    <property type="entry name" value="MEMBRANE FUSION SUBUNIT OF EMRAB-TOLC MULTIDRUG EFFLUX PUMP"/>
    <property type="match status" value="1"/>
</dbReference>
<gene>
    <name evidence="4" type="ORF">AKL17_3920</name>
</gene>
<dbReference type="RefSeq" id="WP_066816069.1">
    <property type="nucleotide sequence ID" value="NZ_CP012661.1"/>
</dbReference>
<dbReference type="GO" id="GO:0015031">
    <property type="term" value="P:protein transport"/>
    <property type="evidence" value="ECO:0007669"/>
    <property type="project" value="InterPro"/>
</dbReference>
<protein>
    <recommendedName>
        <fullName evidence="1">Membrane fusion protein (MFP) family protein</fullName>
    </recommendedName>
</protein>
<feature type="coiled-coil region" evidence="2">
    <location>
        <begin position="149"/>
        <end position="176"/>
    </location>
</feature>
<dbReference type="EMBL" id="CP012661">
    <property type="protein sequence ID" value="AMY71142.1"/>
    <property type="molecule type" value="Genomic_DNA"/>
</dbReference>
<keyword evidence="1" id="KW-0997">Cell inner membrane</keyword>
<dbReference type="STRING" id="1335048.AKL17_3920"/>
<evidence type="ECO:0000313" key="5">
    <source>
        <dbReference type="Proteomes" id="UP000076128"/>
    </source>
</evidence>
<evidence type="ECO:0000256" key="1">
    <source>
        <dbReference type="RuleBase" id="RU365093"/>
    </source>
</evidence>
<reference evidence="4 5" key="1">
    <citation type="submission" date="2015-09" db="EMBL/GenBank/DDBJ databases">
        <title>Complete genome sequence of Defluviimonas alba cai42t isolated from an oilfield in Xinjiang.</title>
        <authorList>
            <person name="Geng S."/>
            <person name="Pan X."/>
            <person name="Wu X."/>
        </authorList>
    </citation>
    <scope>NUCLEOTIDE SEQUENCE [LARGE SCALE GENOMIC DNA]</scope>
    <source>
        <strain evidence="5">cai42</strain>
    </source>
</reference>
<comment type="similarity">
    <text evidence="1">Belongs to the membrane fusion protein (MFP) (TC 8.A.1) family.</text>
</comment>
<sequence length="349" mass="38149">MTRQSLSARPSILLGAVATGVLLLGFGGWALLAQLSGAVIAQGQIVVDSRRQIIQHPDGGVVEEVLVRDAQLVERGELLLRLDGASLRTELQIVDSQLFEVLARMARFRAESANAREVAFGAELTRLAEGDAGVAEQIAGQRVLFETRIEGQEKQVEQQRKRIDQMLAQIDGLLEQASARRSQFDLLQSEVADQRSLHERGLTQKSRLLALEREAAEVRGEIGGLDAQVATIGEQIAGVELEILALDITRREEAAANVQDLAQTHAELAERRKDLLDRIGRLEVRAPSEGIVLGLQEMNEGAVLRAADYLMYLVPQDSPLLVEAQISPLQIDEVDIGQSARLVLPGFRS</sequence>
<accession>A0A159Z6Y0</accession>
<dbReference type="KEGG" id="daa:AKL17_3920"/>
<keyword evidence="1" id="KW-0472">Membrane</keyword>
<dbReference type="AlphaFoldDB" id="A0A159Z6Y0"/>
<keyword evidence="5" id="KW-1185">Reference proteome</keyword>
<proteinExistence type="inferred from homology"/>
<feature type="domain" description="AprE-like long alpha-helical hairpin" evidence="3">
    <location>
        <begin position="88"/>
        <end position="277"/>
    </location>
</feature>
<dbReference type="InterPro" id="IPR010129">
    <property type="entry name" value="T1SS_HlyD"/>
</dbReference>
<evidence type="ECO:0000256" key="2">
    <source>
        <dbReference type="SAM" id="Coils"/>
    </source>
</evidence>
<dbReference type="Proteomes" id="UP000076128">
    <property type="component" value="Chromosome"/>
</dbReference>
<evidence type="ECO:0000313" key="4">
    <source>
        <dbReference type="EMBL" id="AMY71142.1"/>
    </source>
</evidence>
<dbReference type="GO" id="GO:0005886">
    <property type="term" value="C:plasma membrane"/>
    <property type="evidence" value="ECO:0007669"/>
    <property type="project" value="UniProtKB-SubCell"/>
</dbReference>
<dbReference type="InterPro" id="IPR050739">
    <property type="entry name" value="MFP"/>
</dbReference>
<name>A0A159Z6Y0_9RHOB</name>
<comment type="subcellular location">
    <subcellularLocation>
        <location evidence="1">Cell inner membrane</location>
        <topology evidence="1">Single-pass membrane protein</topology>
    </subcellularLocation>
</comment>
<dbReference type="PANTHER" id="PTHR30386:SF17">
    <property type="entry name" value="ALKALINE PROTEASE SECRETION PROTEIN APRE"/>
    <property type="match status" value="1"/>
</dbReference>
<dbReference type="PRINTS" id="PR01490">
    <property type="entry name" value="RTXTOXIND"/>
</dbReference>
<dbReference type="InterPro" id="IPR058781">
    <property type="entry name" value="HH_AprE-like"/>
</dbReference>
<keyword evidence="1" id="KW-0813">Transport</keyword>